<feature type="region of interest" description="Disordered" evidence="1">
    <location>
        <begin position="40"/>
        <end position="174"/>
    </location>
</feature>
<name>A0A4S2MUP0_9PEZI</name>
<evidence type="ECO:0000313" key="3">
    <source>
        <dbReference type="Proteomes" id="UP000298138"/>
    </source>
</evidence>
<sequence>MDLFCRITGPAAGRPQLLAINTTDGPNGIRSRGAGAFHRRMALSGGGGGLDKRSRRGGGGDADDSSGSVIERVLGEGEEEGSGFSGSSVDGGGRGRIKAARAGDAGGTRSRSVVQITQRHPGGRSELRTRNHPGPVRFSLSATKARAAAGRAGDDGGGEDKKYSCVSPVPVRPA</sequence>
<protein>
    <submittedName>
        <fullName evidence="2">Uncharacterized protein</fullName>
    </submittedName>
</protein>
<organism evidence="2 3">
    <name type="scientific">Ascodesmis nigricans</name>
    <dbReference type="NCBI Taxonomy" id="341454"/>
    <lineage>
        <taxon>Eukaryota</taxon>
        <taxon>Fungi</taxon>
        <taxon>Dikarya</taxon>
        <taxon>Ascomycota</taxon>
        <taxon>Pezizomycotina</taxon>
        <taxon>Pezizomycetes</taxon>
        <taxon>Pezizales</taxon>
        <taxon>Ascodesmidaceae</taxon>
        <taxon>Ascodesmis</taxon>
    </lineage>
</organism>
<keyword evidence="3" id="KW-1185">Reference proteome</keyword>
<dbReference type="EMBL" id="ML220126">
    <property type="protein sequence ID" value="TGZ80214.1"/>
    <property type="molecule type" value="Genomic_DNA"/>
</dbReference>
<dbReference type="InParanoid" id="A0A4S2MUP0"/>
<evidence type="ECO:0000256" key="1">
    <source>
        <dbReference type="SAM" id="MobiDB-lite"/>
    </source>
</evidence>
<accession>A0A4S2MUP0</accession>
<dbReference type="Proteomes" id="UP000298138">
    <property type="component" value="Unassembled WGS sequence"/>
</dbReference>
<feature type="compositionally biased region" description="Polar residues" evidence="1">
    <location>
        <begin position="109"/>
        <end position="118"/>
    </location>
</feature>
<evidence type="ECO:0000313" key="2">
    <source>
        <dbReference type="EMBL" id="TGZ80214.1"/>
    </source>
</evidence>
<proteinExistence type="predicted"/>
<gene>
    <name evidence="2" type="ORF">EX30DRAFT_364734</name>
</gene>
<dbReference type="AlphaFoldDB" id="A0A4S2MUP0"/>
<feature type="compositionally biased region" description="Basic and acidic residues" evidence="1">
    <location>
        <begin position="152"/>
        <end position="163"/>
    </location>
</feature>
<reference evidence="2 3" key="1">
    <citation type="submission" date="2019-04" db="EMBL/GenBank/DDBJ databases">
        <title>Comparative genomics and transcriptomics to analyze fruiting body development in filamentous ascomycetes.</title>
        <authorList>
            <consortium name="DOE Joint Genome Institute"/>
            <person name="Lutkenhaus R."/>
            <person name="Traeger S."/>
            <person name="Breuer J."/>
            <person name="Kuo A."/>
            <person name="Lipzen A."/>
            <person name="Pangilinan J."/>
            <person name="Dilworth D."/>
            <person name="Sandor L."/>
            <person name="Poggeler S."/>
            <person name="Barry K."/>
            <person name="Grigoriev I.V."/>
            <person name="Nowrousian M."/>
        </authorList>
    </citation>
    <scope>NUCLEOTIDE SEQUENCE [LARGE SCALE GENOMIC DNA]</scope>
    <source>
        <strain evidence="2 3">CBS 389.68</strain>
    </source>
</reference>